<sequence>MAQDLLLPQSPKVSLDPGADPLATLHDIHLPEAVPFWPPAPGWFAVAGLVLVAVLIGLFLEWRRRQTLSYRALQAFKVVARDGDTRAVGAAAAVLVRRVLLSRDPHSPAAAFTGAAFARFVGAGPKGVPADIARFLALAPYLPPGAPEAAEIDRAALVAAVRRWIRGHA</sequence>
<gene>
    <name evidence="2" type="ORF">QOZ94_002587</name>
</gene>
<keyword evidence="1" id="KW-0472">Membrane</keyword>
<keyword evidence="3" id="KW-1185">Reference proteome</keyword>
<name>A0ABU0LFD8_XANAG</name>
<protein>
    <recommendedName>
        <fullName evidence="4">DUF4381 domain-containing protein</fullName>
    </recommendedName>
</protein>
<evidence type="ECO:0000313" key="2">
    <source>
        <dbReference type="EMBL" id="MDQ0505787.1"/>
    </source>
</evidence>
<keyword evidence="1" id="KW-1133">Transmembrane helix</keyword>
<evidence type="ECO:0000313" key="3">
    <source>
        <dbReference type="Proteomes" id="UP001241747"/>
    </source>
</evidence>
<dbReference type="EMBL" id="JAUSVY010000005">
    <property type="protein sequence ID" value="MDQ0505787.1"/>
    <property type="molecule type" value="Genomic_DNA"/>
</dbReference>
<dbReference type="RefSeq" id="WP_237345425.1">
    <property type="nucleotide sequence ID" value="NZ_JABWGX010000010.1"/>
</dbReference>
<accession>A0ABU0LFD8</accession>
<evidence type="ECO:0000256" key="1">
    <source>
        <dbReference type="SAM" id="Phobius"/>
    </source>
</evidence>
<organism evidence="2 3">
    <name type="scientific">Xanthobacter agilis</name>
    <dbReference type="NCBI Taxonomy" id="47492"/>
    <lineage>
        <taxon>Bacteria</taxon>
        <taxon>Pseudomonadati</taxon>
        <taxon>Pseudomonadota</taxon>
        <taxon>Alphaproteobacteria</taxon>
        <taxon>Hyphomicrobiales</taxon>
        <taxon>Xanthobacteraceae</taxon>
        <taxon>Xanthobacter</taxon>
    </lineage>
</organism>
<dbReference type="Pfam" id="PF14316">
    <property type="entry name" value="DUF4381"/>
    <property type="match status" value="1"/>
</dbReference>
<reference evidence="2 3" key="1">
    <citation type="submission" date="2023-07" db="EMBL/GenBank/DDBJ databases">
        <title>Genomic Encyclopedia of Type Strains, Phase IV (KMG-IV): sequencing the most valuable type-strain genomes for metagenomic binning, comparative biology and taxonomic classification.</title>
        <authorList>
            <person name="Goeker M."/>
        </authorList>
    </citation>
    <scope>NUCLEOTIDE SEQUENCE [LARGE SCALE GENOMIC DNA]</scope>
    <source>
        <strain evidence="2 3">DSM 3770</strain>
    </source>
</reference>
<dbReference type="InterPro" id="IPR025489">
    <property type="entry name" value="DUF4381"/>
</dbReference>
<dbReference type="Proteomes" id="UP001241747">
    <property type="component" value="Unassembled WGS sequence"/>
</dbReference>
<evidence type="ECO:0008006" key="4">
    <source>
        <dbReference type="Google" id="ProtNLM"/>
    </source>
</evidence>
<comment type="caution">
    <text evidence="2">The sequence shown here is derived from an EMBL/GenBank/DDBJ whole genome shotgun (WGS) entry which is preliminary data.</text>
</comment>
<keyword evidence="1" id="KW-0812">Transmembrane</keyword>
<feature type="transmembrane region" description="Helical" evidence="1">
    <location>
        <begin position="40"/>
        <end position="60"/>
    </location>
</feature>
<proteinExistence type="predicted"/>